<evidence type="ECO:0000256" key="2">
    <source>
        <dbReference type="ARBA" id="ARBA00022448"/>
    </source>
</evidence>
<dbReference type="EMBL" id="JACCKD010000007">
    <property type="protein sequence ID" value="MBA0127596.1"/>
    <property type="molecule type" value="Genomic_DNA"/>
</dbReference>
<evidence type="ECO:0000256" key="4">
    <source>
        <dbReference type="ARBA" id="ARBA00022840"/>
    </source>
</evidence>
<evidence type="ECO:0000259" key="5">
    <source>
        <dbReference type="PROSITE" id="PS50893"/>
    </source>
</evidence>
<comment type="similarity">
    <text evidence="1">Belongs to the ABC transporter superfamily.</text>
</comment>
<evidence type="ECO:0000256" key="3">
    <source>
        <dbReference type="ARBA" id="ARBA00022741"/>
    </source>
</evidence>
<dbReference type="InterPro" id="IPR003439">
    <property type="entry name" value="ABC_transporter-like_ATP-bd"/>
</dbReference>
<dbReference type="PROSITE" id="PS50893">
    <property type="entry name" value="ABC_TRANSPORTER_2"/>
    <property type="match status" value="1"/>
</dbReference>
<evidence type="ECO:0000313" key="7">
    <source>
        <dbReference type="Proteomes" id="UP000582974"/>
    </source>
</evidence>
<keyword evidence="4 6" id="KW-0067">ATP-binding</keyword>
<dbReference type="InterPro" id="IPR027417">
    <property type="entry name" value="P-loop_NTPase"/>
</dbReference>
<proteinExistence type="inferred from homology"/>
<gene>
    <name evidence="6" type="ORF">H0B56_18790</name>
</gene>
<feature type="domain" description="ABC transporter" evidence="5">
    <location>
        <begin position="3"/>
        <end position="233"/>
    </location>
</feature>
<dbReference type="InterPro" id="IPR017871">
    <property type="entry name" value="ABC_transporter-like_CS"/>
</dbReference>
<dbReference type="SUPFAM" id="SSF52540">
    <property type="entry name" value="P-loop containing nucleoside triphosphate hydrolases"/>
    <property type="match status" value="1"/>
</dbReference>
<evidence type="ECO:0000256" key="1">
    <source>
        <dbReference type="ARBA" id="ARBA00005417"/>
    </source>
</evidence>
<keyword evidence="2" id="KW-0813">Transport</keyword>
<dbReference type="SMART" id="SM00382">
    <property type="entry name" value="AAA"/>
    <property type="match status" value="1"/>
</dbReference>
<dbReference type="Proteomes" id="UP000582974">
    <property type="component" value="Unassembled WGS sequence"/>
</dbReference>
<comment type="caution">
    <text evidence="6">The sequence shown here is derived from an EMBL/GenBank/DDBJ whole genome shotgun (WGS) entry which is preliminary data.</text>
</comment>
<keyword evidence="7" id="KW-1185">Reference proteome</keyword>
<reference evidence="6 7" key="1">
    <citation type="submission" date="2020-07" db="EMBL/GenBank/DDBJ databases">
        <title>Genome of Haloechinothrix sp.</title>
        <authorList>
            <person name="Tang S.-K."/>
            <person name="Yang L."/>
            <person name="Zhu W.-Y."/>
        </authorList>
    </citation>
    <scope>NUCLEOTIDE SEQUENCE [LARGE SCALE GENOMIC DNA]</scope>
    <source>
        <strain evidence="6 7">YIM 98757</strain>
    </source>
</reference>
<dbReference type="RefSeq" id="WP_180894405.1">
    <property type="nucleotide sequence ID" value="NZ_JACCKD010000007.1"/>
</dbReference>
<name>A0A838AE66_9PSEU</name>
<organism evidence="6 7">
    <name type="scientific">Haloechinothrix aidingensis</name>
    <dbReference type="NCBI Taxonomy" id="2752311"/>
    <lineage>
        <taxon>Bacteria</taxon>
        <taxon>Bacillati</taxon>
        <taxon>Actinomycetota</taxon>
        <taxon>Actinomycetes</taxon>
        <taxon>Pseudonocardiales</taxon>
        <taxon>Pseudonocardiaceae</taxon>
        <taxon>Haloechinothrix</taxon>
    </lineage>
</organism>
<keyword evidence="3" id="KW-0547">Nucleotide-binding</keyword>
<accession>A0A838AE66</accession>
<evidence type="ECO:0000313" key="6">
    <source>
        <dbReference type="EMBL" id="MBA0127596.1"/>
    </source>
</evidence>
<dbReference type="Gene3D" id="3.40.50.300">
    <property type="entry name" value="P-loop containing nucleotide triphosphate hydrolases"/>
    <property type="match status" value="1"/>
</dbReference>
<sequence>MDVAFTDVSFSYGRKPALANVTWEFGAGVTGLLGPNGAGKTTLLSLLVTLLRPHSGRIAVGGNGLEHSSGRRAARRELGFLPQRFSLAPEMRVHDTVEYTAWVHGLPGAECSAAAERALREAGIGELARARVRTLSGGQRQRLGLAAALAHNPSVVILDEPTVGLDPGQRLRMRERIAAIGADRTVVISSHLLEDIEHLCHRVGVLAEGRLIFAGDLQELNDAIADADTGSHDDSVTLGSRFERAYDVLIARLEGGAG</sequence>
<dbReference type="PANTHER" id="PTHR43335">
    <property type="entry name" value="ABC TRANSPORTER, ATP-BINDING PROTEIN"/>
    <property type="match status" value="1"/>
</dbReference>
<protein>
    <submittedName>
        <fullName evidence="6">ATP-binding cassette domain-containing protein</fullName>
    </submittedName>
</protein>
<dbReference type="Pfam" id="PF00005">
    <property type="entry name" value="ABC_tran"/>
    <property type="match status" value="1"/>
</dbReference>
<dbReference type="InterPro" id="IPR003593">
    <property type="entry name" value="AAA+_ATPase"/>
</dbReference>
<dbReference type="GO" id="GO:0005524">
    <property type="term" value="F:ATP binding"/>
    <property type="evidence" value="ECO:0007669"/>
    <property type="project" value="UniProtKB-KW"/>
</dbReference>
<dbReference type="PROSITE" id="PS00211">
    <property type="entry name" value="ABC_TRANSPORTER_1"/>
    <property type="match status" value="1"/>
</dbReference>
<dbReference type="GO" id="GO:0016887">
    <property type="term" value="F:ATP hydrolysis activity"/>
    <property type="evidence" value="ECO:0007669"/>
    <property type="project" value="InterPro"/>
</dbReference>
<dbReference type="PANTHER" id="PTHR43335:SF2">
    <property type="entry name" value="ABC TRANSPORTER, ATP-BINDING PROTEIN"/>
    <property type="match status" value="1"/>
</dbReference>
<dbReference type="AlphaFoldDB" id="A0A838AE66"/>